<evidence type="ECO:0000313" key="3">
    <source>
        <dbReference type="Proteomes" id="UP000279236"/>
    </source>
</evidence>
<name>A0A427Y4T9_9TREE</name>
<organism evidence="2 3">
    <name type="scientific">Apiotrichum porosum</name>
    <dbReference type="NCBI Taxonomy" id="105984"/>
    <lineage>
        <taxon>Eukaryota</taxon>
        <taxon>Fungi</taxon>
        <taxon>Dikarya</taxon>
        <taxon>Basidiomycota</taxon>
        <taxon>Agaricomycotina</taxon>
        <taxon>Tremellomycetes</taxon>
        <taxon>Trichosporonales</taxon>
        <taxon>Trichosporonaceae</taxon>
        <taxon>Apiotrichum</taxon>
    </lineage>
</organism>
<dbReference type="Proteomes" id="UP000279236">
    <property type="component" value="Unassembled WGS sequence"/>
</dbReference>
<dbReference type="AlphaFoldDB" id="A0A427Y4T9"/>
<proteinExistence type="predicted"/>
<feature type="compositionally biased region" description="Low complexity" evidence="1">
    <location>
        <begin position="1"/>
        <end position="15"/>
    </location>
</feature>
<dbReference type="GeneID" id="39588849"/>
<protein>
    <submittedName>
        <fullName evidence="2">Uncharacterized protein</fullName>
    </submittedName>
</protein>
<accession>A0A427Y4T9</accession>
<gene>
    <name evidence="2" type="ORF">EHS24_004306</name>
</gene>
<sequence length="179" mass="20083">MSTPSSSSSSGSKRLSSPERRERSKRRRMALFEARGMTMEHLEGIVARYDNNRPLDLTDSQKATLTRTTDLINTIFSKLKSPPRLSADYVCHNWAELTCKDAPPMPRQMLGVLVRILASRKYRGKAIAASTFRQNVNGFVFSYEHCREESGAAVSQLSDAAKDHIKTATGDAIKEFELR</sequence>
<dbReference type="RefSeq" id="XP_028478870.1">
    <property type="nucleotide sequence ID" value="XM_028619898.1"/>
</dbReference>
<keyword evidence="3" id="KW-1185">Reference proteome</keyword>
<evidence type="ECO:0000313" key="2">
    <source>
        <dbReference type="EMBL" id="RSH86085.1"/>
    </source>
</evidence>
<reference evidence="2 3" key="1">
    <citation type="submission" date="2018-11" db="EMBL/GenBank/DDBJ databases">
        <title>Genome sequence of Apiotrichum porosum DSM 27194.</title>
        <authorList>
            <person name="Aliyu H."/>
            <person name="Gorte O."/>
            <person name="Ochsenreither K."/>
        </authorList>
    </citation>
    <scope>NUCLEOTIDE SEQUENCE [LARGE SCALE GENOMIC DNA]</scope>
    <source>
        <strain evidence="2 3">DSM 27194</strain>
    </source>
</reference>
<feature type="region of interest" description="Disordered" evidence="1">
    <location>
        <begin position="1"/>
        <end position="26"/>
    </location>
</feature>
<evidence type="ECO:0000256" key="1">
    <source>
        <dbReference type="SAM" id="MobiDB-lite"/>
    </source>
</evidence>
<dbReference type="EMBL" id="RSCE01000002">
    <property type="protein sequence ID" value="RSH86085.1"/>
    <property type="molecule type" value="Genomic_DNA"/>
</dbReference>
<comment type="caution">
    <text evidence="2">The sequence shown here is derived from an EMBL/GenBank/DDBJ whole genome shotgun (WGS) entry which is preliminary data.</text>
</comment>